<name>A0ABU7S2U8_9ACTN</name>
<dbReference type="Proteomes" id="UP001332243">
    <property type="component" value="Unassembled WGS sequence"/>
</dbReference>
<dbReference type="InterPro" id="IPR036705">
    <property type="entry name" value="Ribosyl_crysJ1_sf"/>
</dbReference>
<reference evidence="2 3" key="1">
    <citation type="submission" date="2024-01" db="EMBL/GenBank/DDBJ databases">
        <title>Genome insights into Plantactinospora sonchi sp. nov.</title>
        <authorList>
            <person name="Wang L."/>
        </authorList>
    </citation>
    <scope>NUCLEOTIDE SEQUENCE [LARGE SCALE GENOMIC DNA]</scope>
    <source>
        <strain evidence="2 3">NEAU-QY2</strain>
    </source>
</reference>
<keyword evidence="3" id="KW-1185">Reference proteome</keyword>
<protein>
    <submittedName>
        <fullName evidence="2">ADP-ribosylglycohydrolase family protein</fullName>
    </submittedName>
</protein>
<comment type="caution">
    <text evidence="2">The sequence shown here is derived from an EMBL/GenBank/DDBJ whole genome shotgun (WGS) entry which is preliminary data.</text>
</comment>
<dbReference type="Gene3D" id="1.10.4080.10">
    <property type="entry name" value="ADP-ribosylation/Crystallin J1"/>
    <property type="match status" value="1"/>
</dbReference>
<dbReference type="InterPro" id="IPR005502">
    <property type="entry name" value="Ribosyl_crysJ1"/>
</dbReference>
<sequence>MDLKKRTTLLSKTRGCVLGLVLGDALGGTGGGVPISGAVPATSAGQLVCFTVEGLIRFSVRGSHRGISGLPGVVWHTYHRWGALQGVKDIKRWRDREWPDGWLADLSILGHGRGTAPAIAAALQGGEMGTVKKPVGTSTDAYGLILGLPVGVMCLREPAWRGEFAADVAALTHGPEVIEAARLAATIVFQLTVEPEQTRDPAESPRPARRPESPVDIPAAVRAALEACAEQADSAAGQALEQALSAAASRPADPAELARLVPDDRAVSALAGGVYVASSLRDPHGIFDALLLAASVGQGGHAARVAGALLGTAFGADLLPANRIARLELAWVADTLARDLLTERLESPSGDEYDDGPDPHWYRRYPGW</sequence>
<dbReference type="Pfam" id="PF03747">
    <property type="entry name" value="ADP_ribosyl_GH"/>
    <property type="match status" value="1"/>
</dbReference>
<evidence type="ECO:0000313" key="2">
    <source>
        <dbReference type="EMBL" id="MEE6263072.1"/>
    </source>
</evidence>
<dbReference type="EMBL" id="JAZGQK010000034">
    <property type="protein sequence ID" value="MEE6263072.1"/>
    <property type="molecule type" value="Genomic_DNA"/>
</dbReference>
<proteinExistence type="predicted"/>
<dbReference type="SUPFAM" id="SSF101478">
    <property type="entry name" value="ADP-ribosylglycohydrolase"/>
    <property type="match status" value="1"/>
</dbReference>
<accession>A0ABU7S2U8</accession>
<evidence type="ECO:0000313" key="3">
    <source>
        <dbReference type="Proteomes" id="UP001332243"/>
    </source>
</evidence>
<feature type="region of interest" description="Disordered" evidence="1">
    <location>
        <begin position="194"/>
        <end position="214"/>
    </location>
</feature>
<evidence type="ECO:0000256" key="1">
    <source>
        <dbReference type="SAM" id="MobiDB-lite"/>
    </source>
</evidence>
<dbReference type="RefSeq" id="WP_331218010.1">
    <property type="nucleotide sequence ID" value="NZ_JAZGQK010000034.1"/>
</dbReference>
<gene>
    <name evidence="2" type="ORF">V1633_31795</name>
</gene>
<organism evidence="2 3">
    <name type="scientific">Plantactinospora sonchi</name>
    <dbReference type="NCBI Taxonomy" id="1544735"/>
    <lineage>
        <taxon>Bacteria</taxon>
        <taxon>Bacillati</taxon>
        <taxon>Actinomycetota</taxon>
        <taxon>Actinomycetes</taxon>
        <taxon>Micromonosporales</taxon>
        <taxon>Micromonosporaceae</taxon>
        <taxon>Plantactinospora</taxon>
    </lineage>
</organism>